<dbReference type="Proteomes" id="UP001347796">
    <property type="component" value="Unassembled WGS sequence"/>
</dbReference>
<accession>A0AAN8JDZ3</accession>
<gene>
    <name evidence="2" type="ORF">SNE40_014169</name>
</gene>
<evidence type="ECO:0008006" key="4">
    <source>
        <dbReference type="Google" id="ProtNLM"/>
    </source>
</evidence>
<protein>
    <recommendedName>
        <fullName evidence="4">Cell division cycle protein 123 homolog</fullName>
    </recommendedName>
</protein>
<keyword evidence="3" id="KW-1185">Reference proteome</keyword>
<dbReference type="Pfam" id="PF07065">
    <property type="entry name" value="D123"/>
    <property type="match status" value="1"/>
</dbReference>
<dbReference type="AlphaFoldDB" id="A0AAN8JDZ3"/>
<sequence length="315" mass="36011">MKISQVINCSFSSWYPAFHDISIPSLVIPLPNEFIEYLNSDGVALPDSAVHDSGGAGYDSDDTNQVPAFPEFETEIKDNIEKLGGKVFPKLNWSSPQDATWISFDKTLKCTCPCDLYLLLKSSDFITHDLTEPFTHCEDCGTQDPIKYELVLRKWIDIQPGMEFRCFVRDNNLIAISQRHHTQFYEFIGKESKDIVTDIKVFYEENIKGKFLDESFVFDVYRKEKGMVILLDFNPFGHVTDSQLYKWKELTAETIPDSSDGPTEPDQPSFRYVQTKDCIQPSPYAGFGMPIDFMDLATGQDPSKLMDFLSLVRYT</sequence>
<dbReference type="InterPro" id="IPR009772">
    <property type="entry name" value="CDC123"/>
</dbReference>
<organism evidence="2 3">
    <name type="scientific">Patella caerulea</name>
    <name type="common">Rayed Mediterranean limpet</name>
    <dbReference type="NCBI Taxonomy" id="87958"/>
    <lineage>
        <taxon>Eukaryota</taxon>
        <taxon>Metazoa</taxon>
        <taxon>Spiralia</taxon>
        <taxon>Lophotrochozoa</taxon>
        <taxon>Mollusca</taxon>
        <taxon>Gastropoda</taxon>
        <taxon>Patellogastropoda</taxon>
        <taxon>Patelloidea</taxon>
        <taxon>Patellidae</taxon>
        <taxon>Patella</taxon>
    </lineage>
</organism>
<dbReference type="PANTHER" id="PTHR15323:SF6">
    <property type="entry name" value="CELL DIVISION CYCLE PROTEIN 123 HOMOLOG"/>
    <property type="match status" value="1"/>
</dbReference>
<evidence type="ECO:0000313" key="2">
    <source>
        <dbReference type="EMBL" id="KAK6175777.1"/>
    </source>
</evidence>
<evidence type="ECO:0000313" key="3">
    <source>
        <dbReference type="Proteomes" id="UP001347796"/>
    </source>
</evidence>
<reference evidence="2 3" key="1">
    <citation type="submission" date="2024-01" db="EMBL/GenBank/DDBJ databases">
        <title>The genome of the rayed Mediterranean limpet Patella caerulea (Linnaeus, 1758).</title>
        <authorList>
            <person name="Anh-Thu Weber A."/>
            <person name="Halstead-Nussloch G."/>
        </authorList>
    </citation>
    <scope>NUCLEOTIDE SEQUENCE [LARGE SCALE GENOMIC DNA]</scope>
    <source>
        <strain evidence="2">AATW-2023a</strain>
        <tissue evidence="2">Whole specimen</tissue>
    </source>
</reference>
<dbReference type="GO" id="GO:0005737">
    <property type="term" value="C:cytoplasm"/>
    <property type="evidence" value="ECO:0007669"/>
    <property type="project" value="TreeGrafter"/>
</dbReference>
<comment type="similarity">
    <text evidence="1">Belongs to the CDC123 family.</text>
</comment>
<name>A0AAN8JDZ3_PATCE</name>
<dbReference type="PANTHER" id="PTHR15323">
    <property type="entry name" value="D123 PROTEIN"/>
    <property type="match status" value="1"/>
</dbReference>
<proteinExistence type="inferred from homology"/>
<dbReference type="EMBL" id="JAZGQO010000010">
    <property type="protein sequence ID" value="KAK6175777.1"/>
    <property type="molecule type" value="Genomic_DNA"/>
</dbReference>
<evidence type="ECO:0000256" key="1">
    <source>
        <dbReference type="ARBA" id="ARBA00011047"/>
    </source>
</evidence>
<comment type="caution">
    <text evidence="2">The sequence shown here is derived from an EMBL/GenBank/DDBJ whole genome shotgun (WGS) entry which is preliminary data.</text>
</comment>